<dbReference type="Proteomes" id="UP000243579">
    <property type="component" value="Unassembled WGS sequence"/>
</dbReference>
<feature type="domain" description="Major facilitator superfamily (MFS) profile" evidence="7">
    <location>
        <begin position="28"/>
        <end position="345"/>
    </location>
</feature>
<feature type="transmembrane region" description="Helical" evidence="6">
    <location>
        <begin position="316"/>
        <end position="335"/>
    </location>
</feature>
<dbReference type="Pfam" id="PF07690">
    <property type="entry name" value="MFS_1"/>
    <property type="match status" value="1"/>
</dbReference>
<comment type="subcellular location">
    <subcellularLocation>
        <location evidence="1">Endomembrane system</location>
        <topology evidence="1">Multi-pass membrane protein</topology>
    </subcellularLocation>
</comment>
<feature type="transmembrane region" description="Helical" evidence="6">
    <location>
        <begin position="192"/>
        <end position="209"/>
    </location>
</feature>
<evidence type="ECO:0000256" key="4">
    <source>
        <dbReference type="ARBA" id="ARBA00022989"/>
    </source>
</evidence>
<dbReference type="InterPro" id="IPR020846">
    <property type="entry name" value="MFS_dom"/>
</dbReference>
<feature type="non-terminal residue" evidence="8">
    <location>
        <position position="345"/>
    </location>
</feature>
<dbReference type="STRING" id="1202772.A0A1V9YN75"/>
<keyword evidence="2" id="KW-0813">Transport</keyword>
<sequence>MQSKYETLVEIDLPPTEAARRGRQWVAQMALINFVIFIAESSRGIVMPTLFLYCKSLGGGLYEMGLLTSVYSIGRLISSTVFGYMCDRYSFRSVYIVSAAVGLLGNIVYFVADPRALIASRFLVGVSSGNLSVCRSNVAAMTSTTMRLKYLTLLAISVYLGYALTPGVGGFLTRVDTTLLGRSINQYTAPGLILAGLNIVMMVLMVVGYDDSISTSDAPMADVAPASATTSPSADGFELSDRLVYAGLGVFIMLNVVARGVLSIYETINVPLFVQVTGDGNSTIVAEASSFQFTLGLLGLLAYGAIELWHHVVSEVAWLVVGFLGLAVGNLILALHSTPTYTELW</sequence>
<dbReference type="EMBL" id="JNBR01001463">
    <property type="protein sequence ID" value="OQR87157.1"/>
    <property type="molecule type" value="Genomic_DNA"/>
</dbReference>
<dbReference type="PROSITE" id="PS50850">
    <property type="entry name" value="MFS"/>
    <property type="match status" value="1"/>
</dbReference>
<evidence type="ECO:0000313" key="8">
    <source>
        <dbReference type="EMBL" id="OQR87157.1"/>
    </source>
</evidence>
<name>A0A1V9YN75_ACHHY</name>
<accession>A0A1V9YN75</accession>
<gene>
    <name evidence="8" type="ORF">ACHHYP_09482</name>
</gene>
<dbReference type="InterPro" id="IPR036259">
    <property type="entry name" value="MFS_trans_sf"/>
</dbReference>
<dbReference type="PANTHER" id="PTHR23510:SF3">
    <property type="entry name" value="MAJOR FACILITATOR SUPERFAMILY DOMAIN-CONTAINING PROTEIN 8"/>
    <property type="match status" value="1"/>
</dbReference>
<evidence type="ECO:0000256" key="3">
    <source>
        <dbReference type="ARBA" id="ARBA00022692"/>
    </source>
</evidence>
<evidence type="ECO:0000256" key="2">
    <source>
        <dbReference type="ARBA" id="ARBA00022448"/>
    </source>
</evidence>
<comment type="caution">
    <text evidence="8">The sequence shown here is derived from an EMBL/GenBank/DDBJ whole genome shotgun (WGS) entry which is preliminary data.</text>
</comment>
<evidence type="ECO:0000256" key="6">
    <source>
        <dbReference type="SAM" id="Phobius"/>
    </source>
</evidence>
<dbReference type="OrthoDB" id="370281at2759"/>
<organism evidence="8 9">
    <name type="scientific">Achlya hypogyna</name>
    <name type="common">Oomycete</name>
    <name type="synonym">Protoachlya hypogyna</name>
    <dbReference type="NCBI Taxonomy" id="1202772"/>
    <lineage>
        <taxon>Eukaryota</taxon>
        <taxon>Sar</taxon>
        <taxon>Stramenopiles</taxon>
        <taxon>Oomycota</taxon>
        <taxon>Saprolegniomycetes</taxon>
        <taxon>Saprolegniales</taxon>
        <taxon>Achlyaceae</taxon>
        <taxon>Achlya</taxon>
    </lineage>
</organism>
<dbReference type="AlphaFoldDB" id="A0A1V9YN75"/>
<keyword evidence="3 6" id="KW-0812">Transmembrane</keyword>
<dbReference type="GO" id="GO:0012505">
    <property type="term" value="C:endomembrane system"/>
    <property type="evidence" value="ECO:0007669"/>
    <property type="project" value="UniProtKB-SubCell"/>
</dbReference>
<dbReference type="InterPro" id="IPR011701">
    <property type="entry name" value="MFS"/>
</dbReference>
<dbReference type="GO" id="GO:0022857">
    <property type="term" value="F:transmembrane transporter activity"/>
    <property type="evidence" value="ECO:0007669"/>
    <property type="project" value="InterPro"/>
</dbReference>
<evidence type="ECO:0000256" key="1">
    <source>
        <dbReference type="ARBA" id="ARBA00004127"/>
    </source>
</evidence>
<keyword evidence="4 6" id="KW-1133">Transmembrane helix</keyword>
<feature type="transmembrane region" description="Helical" evidence="6">
    <location>
        <begin position="30"/>
        <end position="53"/>
    </location>
</feature>
<dbReference type="Gene3D" id="1.20.1250.20">
    <property type="entry name" value="MFS general substrate transporter like domains"/>
    <property type="match status" value="1"/>
</dbReference>
<evidence type="ECO:0000259" key="7">
    <source>
        <dbReference type="PROSITE" id="PS50850"/>
    </source>
</evidence>
<keyword evidence="5 6" id="KW-0472">Membrane</keyword>
<feature type="transmembrane region" description="Helical" evidence="6">
    <location>
        <begin position="243"/>
        <end position="264"/>
    </location>
</feature>
<dbReference type="PANTHER" id="PTHR23510">
    <property type="entry name" value="INNER MEMBRANE TRANSPORT PROTEIN YAJR"/>
    <property type="match status" value="1"/>
</dbReference>
<keyword evidence="9" id="KW-1185">Reference proteome</keyword>
<feature type="transmembrane region" description="Helical" evidence="6">
    <location>
        <begin position="93"/>
        <end position="112"/>
    </location>
</feature>
<evidence type="ECO:0000313" key="9">
    <source>
        <dbReference type="Proteomes" id="UP000243579"/>
    </source>
</evidence>
<evidence type="ECO:0000256" key="5">
    <source>
        <dbReference type="ARBA" id="ARBA00023136"/>
    </source>
</evidence>
<feature type="transmembrane region" description="Helical" evidence="6">
    <location>
        <begin position="150"/>
        <end position="172"/>
    </location>
</feature>
<feature type="transmembrane region" description="Helical" evidence="6">
    <location>
        <begin position="284"/>
        <end position="304"/>
    </location>
</feature>
<proteinExistence type="predicted"/>
<reference evidence="8 9" key="1">
    <citation type="journal article" date="2014" name="Genome Biol. Evol.">
        <title>The secreted proteins of Achlya hypogyna and Thraustotheca clavata identify the ancestral oomycete secretome and reveal gene acquisitions by horizontal gene transfer.</title>
        <authorList>
            <person name="Misner I."/>
            <person name="Blouin N."/>
            <person name="Leonard G."/>
            <person name="Richards T.A."/>
            <person name="Lane C.E."/>
        </authorList>
    </citation>
    <scope>NUCLEOTIDE SEQUENCE [LARGE SCALE GENOMIC DNA]</scope>
    <source>
        <strain evidence="8 9">ATCC 48635</strain>
    </source>
</reference>
<protein>
    <submittedName>
        <fullName evidence="8">Major Facilitator Superfamily (MFS)</fullName>
    </submittedName>
</protein>
<dbReference type="SUPFAM" id="SSF103473">
    <property type="entry name" value="MFS general substrate transporter"/>
    <property type="match status" value="1"/>
</dbReference>
<dbReference type="InterPro" id="IPR051068">
    <property type="entry name" value="MFS_Domain-Containing_Protein"/>
</dbReference>